<dbReference type="KEGG" id="osn:115213507"/>
<dbReference type="PROSITE" id="PS51135">
    <property type="entry name" value="CIDE_N"/>
    <property type="match status" value="1"/>
</dbReference>
<dbReference type="AlphaFoldDB" id="A0A6P7SKE8"/>
<dbReference type="SUPFAM" id="SSF54277">
    <property type="entry name" value="CAD &amp; PB1 domains"/>
    <property type="match status" value="1"/>
</dbReference>
<dbReference type="InterPro" id="IPR003508">
    <property type="entry name" value="CIDE-N_dom"/>
</dbReference>
<keyword evidence="1 2" id="KW-0053">Apoptosis</keyword>
<accession>A0A6P7SKE8</accession>
<proteinExistence type="predicted"/>
<dbReference type="Pfam" id="PF02017">
    <property type="entry name" value="CIDE-N"/>
    <property type="match status" value="1"/>
</dbReference>
<dbReference type="Gene3D" id="3.10.20.10">
    <property type="match status" value="1"/>
</dbReference>
<gene>
    <name evidence="5" type="primary">LOC115213507</name>
</gene>
<dbReference type="RefSeq" id="XP_029638376.1">
    <property type="nucleotide sequence ID" value="XM_029782516.2"/>
</dbReference>
<evidence type="ECO:0000259" key="3">
    <source>
        <dbReference type="PROSITE" id="PS51135"/>
    </source>
</evidence>
<feature type="domain" description="CIDE-N" evidence="3">
    <location>
        <begin position="14"/>
        <end position="92"/>
    </location>
</feature>
<evidence type="ECO:0000313" key="4">
    <source>
        <dbReference type="Proteomes" id="UP000515154"/>
    </source>
</evidence>
<evidence type="ECO:0000313" key="5">
    <source>
        <dbReference type="RefSeq" id="XP_029638376.1"/>
    </source>
</evidence>
<sequence length="214" mass="24446">MSPVSHLELHWMSRSTQYKVWDAKRIVRKGVVANGFTDLIEKARNKLNVSPSQNVRICLECDGTEVDDEEYFNHLPENTVFQVILDSENWTAPYPVTSSFDIRFDTADGPSDTNISNEIVNLLSGIHSDLIKCISFSNSQLEAILRLDIDTLADYMKDNKRFASEFKECCKQILSKRKKQEEILHHLRTLNVIHRLSPYVCAGPTQSSPESENL</sequence>
<protein>
    <submittedName>
        <fullName evidence="5">Cell death activator CIDE-3 isoform X1</fullName>
    </submittedName>
</protein>
<name>A0A6P7SKE8_9MOLL</name>
<evidence type="ECO:0000256" key="2">
    <source>
        <dbReference type="PROSITE-ProRule" id="PRU00447"/>
    </source>
</evidence>
<evidence type="ECO:0000256" key="1">
    <source>
        <dbReference type="ARBA" id="ARBA00022703"/>
    </source>
</evidence>
<dbReference type="GO" id="GO:0006915">
    <property type="term" value="P:apoptotic process"/>
    <property type="evidence" value="ECO:0007669"/>
    <property type="project" value="UniProtKB-UniRule"/>
</dbReference>
<dbReference type="Proteomes" id="UP000515154">
    <property type="component" value="Linkage group LG6"/>
</dbReference>
<reference evidence="5" key="1">
    <citation type="submission" date="2025-08" db="UniProtKB">
        <authorList>
            <consortium name="RefSeq"/>
        </authorList>
    </citation>
    <scope>IDENTIFICATION</scope>
</reference>
<dbReference type="PANTHER" id="PTHR12306">
    <property type="entry name" value="CELL DEATH ACTIVATOR CIDE"/>
    <property type="match status" value="1"/>
</dbReference>
<organism evidence="4 5">
    <name type="scientific">Octopus sinensis</name>
    <name type="common">East Asian common octopus</name>
    <dbReference type="NCBI Taxonomy" id="2607531"/>
    <lineage>
        <taxon>Eukaryota</taxon>
        <taxon>Metazoa</taxon>
        <taxon>Spiralia</taxon>
        <taxon>Lophotrochozoa</taxon>
        <taxon>Mollusca</taxon>
        <taxon>Cephalopoda</taxon>
        <taxon>Coleoidea</taxon>
        <taxon>Octopodiformes</taxon>
        <taxon>Octopoda</taxon>
        <taxon>Incirrata</taxon>
        <taxon>Octopodidae</taxon>
        <taxon>Octopus</taxon>
    </lineage>
</organism>
<dbReference type="PANTHER" id="PTHR12306:SF15">
    <property type="entry name" value="DNAATION FACTOR-RELATED PROTEIN 1, ISOFORM B-RELATED"/>
    <property type="match status" value="1"/>
</dbReference>
<dbReference type="SMART" id="SM00266">
    <property type="entry name" value="CAD"/>
    <property type="match status" value="1"/>
</dbReference>
<dbReference type="Gene3D" id="1.10.1490.10">
    <property type="entry name" value="C-terminal domain of DFF45/ICAD (DFF-C domain)"/>
    <property type="match status" value="1"/>
</dbReference>
<keyword evidence="4" id="KW-1185">Reference proteome</keyword>
<dbReference type="GO" id="GO:0042981">
    <property type="term" value="P:regulation of apoptotic process"/>
    <property type="evidence" value="ECO:0007669"/>
    <property type="project" value="TreeGrafter"/>
</dbReference>